<evidence type="ECO:0000256" key="13">
    <source>
        <dbReference type="SAM" id="Phobius"/>
    </source>
</evidence>
<dbReference type="InterPro" id="IPR001873">
    <property type="entry name" value="ENaC"/>
</dbReference>
<dbReference type="GO" id="GO:0005272">
    <property type="term" value="F:sodium channel activity"/>
    <property type="evidence" value="ECO:0007669"/>
    <property type="project" value="UniProtKB-KW"/>
</dbReference>
<evidence type="ECO:0000256" key="3">
    <source>
        <dbReference type="ARBA" id="ARBA00022448"/>
    </source>
</evidence>
<keyword evidence="4 12" id="KW-0894">Sodium channel</keyword>
<evidence type="ECO:0000256" key="9">
    <source>
        <dbReference type="ARBA" id="ARBA00023136"/>
    </source>
</evidence>
<dbReference type="GO" id="GO:0016020">
    <property type="term" value="C:membrane"/>
    <property type="evidence" value="ECO:0007669"/>
    <property type="project" value="UniProtKB-SubCell"/>
</dbReference>
<evidence type="ECO:0000256" key="4">
    <source>
        <dbReference type="ARBA" id="ARBA00022461"/>
    </source>
</evidence>
<keyword evidence="10 12" id="KW-0739">Sodium transport</keyword>
<feature type="transmembrane region" description="Helical" evidence="13">
    <location>
        <begin position="21"/>
        <end position="43"/>
    </location>
</feature>
<organism evidence="14 15">
    <name type="scientific">Nephila pilipes</name>
    <name type="common">Giant wood spider</name>
    <name type="synonym">Nephila maculata</name>
    <dbReference type="NCBI Taxonomy" id="299642"/>
    <lineage>
        <taxon>Eukaryota</taxon>
        <taxon>Metazoa</taxon>
        <taxon>Ecdysozoa</taxon>
        <taxon>Arthropoda</taxon>
        <taxon>Chelicerata</taxon>
        <taxon>Arachnida</taxon>
        <taxon>Araneae</taxon>
        <taxon>Araneomorphae</taxon>
        <taxon>Entelegynae</taxon>
        <taxon>Araneoidea</taxon>
        <taxon>Nephilidae</taxon>
        <taxon>Nephila</taxon>
    </lineage>
</organism>
<keyword evidence="11 12" id="KW-0407">Ion channel</keyword>
<keyword evidence="7" id="KW-0915">Sodium</keyword>
<evidence type="ECO:0000256" key="6">
    <source>
        <dbReference type="ARBA" id="ARBA00022989"/>
    </source>
</evidence>
<dbReference type="Proteomes" id="UP000887013">
    <property type="component" value="Unassembled WGS sequence"/>
</dbReference>
<dbReference type="OrthoDB" id="6423739at2759"/>
<evidence type="ECO:0000256" key="8">
    <source>
        <dbReference type="ARBA" id="ARBA00023065"/>
    </source>
</evidence>
<name>A0A8X6Q2K2_NEPPI</name>
<proteinExistence type="inferred from homology"/>
<dbReference type="EMBL" id="BMAW01076625">
    <property type="protein sequence ID" value="GFU02387.1"/>
    <property type="molecule type" value="Genomic_DNA"/>
</dbReference>
<evidence type="ECO:0000313" key="14">
    <source>
        <dbReference type="EMBL" id="GFU02387.1"/>
    </source>
</evidence>
<comment type="caution">
    <text evidence="14">The sequence shown here is derived from an EMBL/GenBank/DDBJ whole genome shotgun (WGS) entry which is preliminary data.</text>
</comment>
<keyword evidence="5 12" id="KW-0812">Transmembrane</keyword>
<sequence>MSESNKRKIWKLLFTWKLLKSAIFIVCTACFSWQSANFLQLYFTYPTATRVDISFPEVLIKPAVTLCNSNPVSRWGFCDKYPNLCQEPNNLTTFCKRNPYFCEYDTSDLVEEQHLLESPYQTNCTDYEDLWKKNNKTGPRSQEMCRERCRWNFFKSCNGCENGFSMLEKPKRMCKPGRFFSV</sequence>
<comment type="similarity">
    <text evidence="2 12">Belongs to the amiloride-sensitive sodium channel (TC 1.A.6) family.</text>
</comment>
<evidence type="ECO:0000256" key="10">
    <source>
        <dbReference type="ARBA" id="ARBA00023201"/>
    </source>
</evidence>
<evidence type="ECO:0000256" key="12">
    <source>
        <dbReference type="RuleBase" id="RU000679"/>
    </source>
</evidence>
<keyword evidence="6 13" id="KW-1133">Transmembrane helix</keyword>
<dbReference type="AlphaFoldDB" id="A0A8X6Q2K2"/>
<gene>
    <name evidence="14" type="primary">AVEN_142051_1</name>
    <name evidence="14" type="ORF">NPIL_319801</name>
</gene>
<evidence type="ECO:0000256" key="7">
    <source>
        <dbReference type="ARBA" id="ARBA00023053"/>
    </source>
</evidence>
<protein>
    <submittedName>
        <fullName evidence="14">Uncharacterized protein</fullName>
    </submittedName>
</protein>
<evidence type="ECO:0000256" key="5">
    <source>
        <dbReference type="ARBA" id="ARBA00022692"/>
    </source>
</evidence>
<evidence type="ECO:0000256" key="11">
    <source>
        <dbReference type="ARBA" id="ARBA00023303"/>
    </source>
</evidence>
<evidence type="ECO:0000256" key="1">
    <source>
        <dbReference type="ARBA" id="ARBA00004141"/>
    </source>
</evidence>
<keyword evidence="9 13" id="KW-0472">Membrane</keyword>
<evidence type="ECO:0000313" key="15">
    <source>
        <dbReference type="Proteomes" id="UP000887013"/>
    </source>
</evidence>
<accession>A0A8X6Q2K2</accession>
<evidence type="ECO:0000256" key="2">
    <source>
        <dbReference type="ARBA" id="ARBA00007193"/>
    </source>
</evidence>
<keyword evidence="15" id="KW-1185">Reference proteome</keyword>
<comment type="subcellular location">
    <subcellularLocation>
        <location evidence="1">Membrane</location>
        <topology evidence="1">Multi-pass membrane protein</topology>
    </subcellularLocation>
</comment>
<keyword evidence="8 12" id="KW-0406">Ion transport</keyword>
<dbReference type="Pfam" id="PF00858">
    <property type="entry name" value="ASC"/>
    <property type="match status" value="1"/>
</dbReference>
<reference evidence="14" key="1">
    <citation type="submission" date="2020-08" db="EMBL/GenBank/DDBJ databases">
        <title>Multicomponent nature underlies the extraordinary mechanical properties of spider dragline silk.</title>
        <authorList>
            <person name="Kono N."/>
            <person name="Nakamura H."/>
            <person name="Mori M."/>
            <person name="Yoshida Y."/>
            <person name="Ohtoshi R."/>
            <person name="Malay A.D."/>
            <person name="Moran D.A.P."/>
            <person name="Tomita M."/>
            <person name="Numata K."/>
            <person name="Arakawa K."/>
        </authorList>
    </citation>
    <scope>NUCLEOTIDE SEQUENCE</scope>
</reference>
<keyword evidence="3 12" id="KW-0813">Transport</keyword>